<evidence type="ECO:0000313" key="12">
    <source>
        <dbReference type="EMBL" id="GAV05653.1"/>
    </source>
</evidence>
<keyword evidence="5 10" id="KW-0067">ATP-binding</keyword>
<comment type="function">
    <text evidence="7">Converts cob(I)alamin to adenosylcobalamin (adenosylcob(III)alamin), a coenzyme for methylmalonyl-CoA mutase, therefore participates in the final step of the vitamin B12 conversion. Generates adenosylcobalamin (AdoCbl) and directly delivers the cofactor to MUT in a transfer that is stimulated by ATP-binding to MMAB and gated by MMAA.</text>
</comment>
<dbReference type="AlphaFoldDB" id="A0A1D1VZ46"/>
<evidence type="ECO:0000256" key="8">
    <source>
        <dbReference type="ARBA" id="ARBA00071654"/>
    </source>
</evidence>
<evidence type="ECO:0000256" key="7">
    <source>
        <dbReference type="ARBA" id="ARBA00056747"/>
    </source>
</evidence>
<gene>
    <name evidence="12" type="primary">RvY_15751</name>
    <name evidence="12" type="synonym">RvY_15751.1</name>
    <name evidence="12" type="ORF">RvY_15751-1</name>
</gene>
<evidence type="ECO:0000256" key="5">
    <source>
        <dbReference type="ARBA" id="ARBA00022840"/>
    </source>
</evidence>
<dbReference type="InterPro" id="IPR036451">
    <property type="entry name" value="CblAdoTrfase-like_sf"/>
</dbReference>
<evidence type="ECO:0000256" key="3">
    <source>
        <dbReference type="ARBA" id="ARBA00022679"/>
    </source>
</evidence>
<dbReference type="FunFam" id="1.20.1200.10:FF:000001">
    <property type="entry name" value="Cob(I)yrinic acid a,c-diamide adenosyltransferase"/>
    <property type="match status" value="1"/>
</dbReference>
<dbReference type="InterPro" id="IPR016030">
    <property type="entry name" value="CblAdoTrfase-like"/>
</dbReference>
<dbReference type="EMBL" id="BDGG01000012">
    <property type="protein sequence ID" value="GAV05653.1"/>
    <property type="molecule type" value="Genomic_DNA"/>
</dbReference>
<dbReference type="GO" id="GO:0009235">
    <property type="term" value="P:cobalamin metabolic process"/>
    <property type="evidence" value="ECO:0007669"/>
    <property type="project" value="UniProtKB-ARBA"/>
</dbReference>
<evidence type="ECO:0000256" key="10">
    <source>
        <dbReference type="RuleBase" id="RU366026"/>
    </source>
</evidence>
<evidence type="ECO:0000256" key="1">
    <source>
        <dbReference type="ARBA" id="ARBA00007487"/>
    </source>
</evidence>
<dbReference type="SUPFAM" id="SSF89028">
    <property type="entry name" value="Cobalamin adenosyltransferase-like"/>
    <property type="match status" value="1"/>
</dbReference>
<keyword evidence="4 10" id="KW-0547">Nucleotide-binding</keyword>
<dbReference type="Gene3D" id="1.20.1200.10">
    <property type="entry name" value="Cobalamin adenosyltransferase-like"/>
    <property type="match status" value="1"/>
</dbReference>
<comment type="similarity">
    <text evidence="1 10">Belongs to the Cob(I)alamin adenosyltransferase family.</text>
</comment>
<protein>
    <recommendedName>
        <fullName evidence="8">Corrinoid adenosyltransferase MMAB</fullName>
    </recommendedName>
    <alternativeName>
        <fullName evidence="9">ATP:co(I)rrinoid adenosyltransferase MMAB</fullName>
    </alternativeName>
</protein>
<dbReference type="OrthoDB" id="549173at2759"/>
<accession>A0A1D1VZ46</accession>
<reference evidence="12 13" key="1">
    <citation type="journal article" date="2016" name="Nat. Commun.">
        <title>Extremotolerant tardigrade genome and improved radiotolerance of human cultured cells by tardigrade-unique protein.</title>
        <authorList>
            <person name="Hashimoto T."/>
            <person name="Horikawa D.D."/>
            <person name="Saito Y."/>
            <person name="Kuwahara H."/>
            <person name="Kozuka-Hata H."/>
            <person name="Shin-I T."/>
            <person name="Minakuchi Y."/>
            <person name="Ohishi K."/>
            <person name="Motoyama A."/>
            <person name="Aizu T."/>
            <person name="Enomoto A."/>
            <person name="Kondo K."/>
            <person name="Tanaka S."/>
            <person name="Hara Y."/>
            <person name="Koshikawa S."/>
            <person name="Sagara H."/>
            <person name="Miura T."/>
            <person name="Yokobori S."/>
            <person name="Miyagawa K."/>
            <person name="Suzuki Y."/>
            <person name="Kubo T."/>
            <person name="Oyama M."/>
            <person name="Kohara Y."/>
            <person name="Fujiyama A."/>
            <person name="Arakawa K."/>
            <person name="Katayama T."/>
            <person name="Toyoda A."/>
            <person name="Kunieda T."/>
        </authorList>
    </citation>
    <scope>NUCLEOTIDE SEQUENCE [LARGE SCALE GENOMIC DNA]</scope>
    <source>
        <strain evidence="12 13">YOKOZUNA-1</strain>
    </source>
</reference>
<evidence type="ECO:0000256" key="2">
    <source>
        <dbReference type="ARBA" id="ARBA00011233"/>
    </source>
</evidence>
<dbReference type="PANTHER" id="PTHR12213:SF0">
    <property type="entry name" value="CORRINOID ADENOSYLTRANSFERASE MMAB"/>
    <property type="match status" value="1"/>
</dbReference>
<comment type="subunit">
    <text evidence="2">Homotrimer.</text>
</comment>
<dbReference type="GO" id="GO:0005524">
    <property type="term" value="F:ATP binding"/>
    <property type="evidence" value="ECO:0007669"/>
    <property type="project" value="UniProtKB-UniRule"/>
</dbReference>
<comment type="catalytic activity">
    <reaction evidence="6">
        <text>cob(I)alamin-[corrinoid adenosyltransferase] + ATP = apo-[corrinoid adenosyltransferase] + adenosylcob(III)alamin + triphosphate</text>
        <dbReference type="Rhea" id="RHEA:56796"/>
        <dbReference type="Rhea" id="RHEA-COMP:14743"/>
        <dbReference type="Rhea" id="RHEA-COMP:14744"/>
        <dbReference type="ChEBI" id="CHEBI:18036"/>
        <dbReference type="ChEBI" id="CHEBI:18408"/>
        <dbReference type="ChEBI" id="CHEBI:30616"/>
        <dbReference type="ChEBI" id="CHEBI:60488"/>
        <dbReference type="ChEBI" id="CHEBI:83228"/>
    </reaction>
    <physiologicalReaction direction="left-to-right" evidence="6">
        <dbReference type="Rhea" id="RHEA:56797"/>
    </physiologicalReaction>
</comment>
<dbReference type="GO" id="GO:0008817">
    <property type="term" value="F:corrinoid adenosyltransferase activity"/>
    <property type="evidence" value="ECO:0007669"/>
    <property type="project" value="TreeGrafter"/>
</dbReference>
<evidence type="ECO:0000256" key="6">
    <source>
        <dbReference type="ARBA" id="ARBA00051988"/>
    </source>
</evidence>
<dbReference type="Pfam" id="PF01923">
    <property type="entry name" value="Cob_adeno_trans"/>
    <property type="match status" value="1"/>
</dbReference>
<feature type="domain" description="Cobalamin adenosyltransferase-like" evidence="11">
    <location>
        <begin position="43"/>
        <end position="212"/>
    </location>
</feature>
<evidence type="ECO:0000256" key="4">
    <source>
        <dbReference type="ARBA" id="ARBA00022741"/>
    </source>
</evidence>
<name>A0A1D1VZ46_RAMVA</name>
<evidence type="ECO:0000313" key="13">
    <source>
        <dbReference type="Proteomes" id="UP000186922"/>
    </source>
</evidence>
<sequence>MRGIKVFRLALAWNRRSVSHLDVSRRNYADVVTSGQQTNRIRIYTKTGDAGTSSTFTGERRRKDDDVFESLGTTDELSCLLGIVREFAADAGHNFDSHLEQIQCLLQDVGSALATPLPYARKSHLDKTRFDPHHVKMLEDQIDRMEDQLPALQNFILPSGGKTAVFIHYARAVCRRAERAVTSLVLNGQVDGEPLKFLNRLSDYLFVLARYAAMKEQKVEKIYIRPQQASSNKMSTH</sequence>
<dbReference type="Proteomes" id="UP000186922">
    <property type="component" value="Unassembled WGS sequence"/>
</dbReference>
<dbReference type="NCBIfam" id="TIGR00636">
    <property type="entry name" value="PduO_Nterm"/>
    <property type="match status" value="1"/>
</dbReference>
<proteinExistence type="inferred from homology"/>
<keyword evidence="13" id="KW-1185">Reference proteome</keyword>
<dbReference type="InterPro" id="IPR029499">
    <property type="entry name" value="PduO-typ"/>
</dbReference>
<comment type="caution">
    <text evidence="12">The sequence shown here is derived from an EMBL/GenBank/DDBJ whole genome shotgun (WGS) entry which is preliminary data.</text>
</comment>
<evidence type="ECO:0000259" key="11">
    <source>
        <dbReference type="Pfam" id="PF01923"/>
    </source>
</evidence>
<keyword evidence="3 10" id="KW-0808">Transferase</keyword>
<organism evidence="12 13">
    <name type="scientific">Ramazzottius varieornatus</name>
    <name type="common">Water bear</name>
    <name type="synonym">Tardigrade</name>
    <dbReference type="NCBI Taxonomy" id="947166"/>
    <lineage>
        <taxon>Eukaryota</taxon>
        <taxon>Metazoa</taxon>
        <taxon>Ecdysozoa</taxon>
        <taxon>Tardigrada</taxon>
        <taxon>Eutardigrada</taxon>
        <taxon>Parachela</taxon>
        <taxon>Hypsibioidea</taxon>
        <taxon>Ramazzottiidae</taxon>
        <taxon>Ramazzottius</taxon>
    </lineage>
</organism>
<evidence type="ECO:0000256" key="9">
    <source>
        <dbReference type="ARBA" id="ARBA00075216"/>
    </source>
</evidence>
<dbReference type="STRING" id="947166.A0A1D1VZ46"/>
<dbReference type="PANTHER" id="PTHR12213">
    <property type="entry name" value="CORRINOID ADENOSYLTRANSFERASE"/>
    <property type="match status" value="1"/>
</dbReference>